<protein>
    <recommendedName>
        <fullName evidence="4">NodB homology domain-containing protein</fullName>
    </recommendedName>
</protein>
<dbReference type="KEGG" id="sper:EW093_05885"/>
<dbReference type="GO" id="GO:0005576">
    <property type="term" value="C:extracellular region"/>
    <property type="evidence" value="ECO:0007669"/>
    <property type="project" value="UniProtKB-SubCell"/>
</dbReference>
<evidence type="ECO:0000256" key="2">
    <source>
        <dbReference type="ARBA" id="ARBA00022729"/>
    </source>
</evidence>
<evidence type="ECO:0000256" key="1">
    <source>
        <dbReference type="ARBA" id="ARBA00004613"/>
    </source>
</evidence>
<evidence type="ECO:0000313" key="6">
    <source>
        <dbReference type="Proteomes" id="UP000323824"/>
    </source>
</evidence>
<evidence type="ECO:0000256" key="3">
    <source>
        <dbReference type="SAM" id="SignalP"/>
    </source>
</evidence>
<dbReference type="GO" id="GO:0005975">
    <property type="term" value="P:carbohydrate metabolic process"/>
    <property type="evidence" value="ECO:0007669"/>
    <property type="project" value="InterPro"/>
</dbReference>
<evidence type="ECO:0000259" key="4">
    <source>
        <dbReference type="Pfam" id="PF01522"/>
    </source>
</evidence>
<dbReference type="OrthoDB" id="9778320at2"/>
<dbReference type="Pfam" id="PF01522">
    <property type="entry name" value="Polysacc_deac_1"/>
    <property type="match status" value="1"/>
</dbReference>
<reference evidence="5 6" key="1">
    <citation type="submission" date="2019-02" db="EMBL/GenBank/DDBJ databases">
        <authorList>
            <person name="Fomenkov A."/>
            <person name="Dubinina G."/>
            <person name="Grabovich M."/>
            <person name="Vincze T."/>
            <person name="Roberts R.J."/>
        </authorList>
    </citation>
    <scope>NUCLEOTIDE SEQUENCE [LARGE SCALE GENOMIC DNA]</scope>
    <source>
        <strain evidence="5 6">P</strain>
    </source>
</reference>
<reference evidence="5 6" key="2">
    <citation type="submission" date="2019-09" db="EMBL/GenBank/DDBJ databases">
        <title>Complete Genome Sequence and Methylome Analysis of free living Spirochaetas.</title>
        <authorList>
            <person name="Leshcheva N."/>
            <person name="Mikheeva N."/>
        </authorList>
    </citation>
    <scope>NUCLEOTIDE SEQUENCE [LARGE SCALE GENOMIC DNA]</scope>
    <source>
        <strain evidence="5 6">P</strain>
    </source>
</reference>
<feature type="signal peptide" evidence="3">
    <location>
        <begin position="1"/>
        <end position="18"/>
    </location>
</feature>
<dbReference type="AlphaFoldDB" id="A0A5C1Q9U9"/>
<dbReference type="InterPro" id="IPR051398">
    <property type="entry name" value="Polysacch_Deacetylase"/>
</dbReference>
<comment type="subcellular location">
    <subcellularLocation>
        <location evidence="1">Secreted</location>
    </subcellularLocation>
</comment>
<evidence type="ECO:0000313" key="5">
    <source>
        <dbReference type="EMBL" id="QEN04247.1"/>
    </source>
</evidence>
<dbReference type="InterPro" id="IPR011330">
    <property type="entry name" value="Glyco_hydro/deAcase_b/a-brl"/>
</dbReference>
<dbReference type="Gene3D" id="3.20.20.370">
    <property type="entry name" value="Glycoside hydrolase/deacetylase"/>
    <property type="match status" value="2"/>
</dbReference>
<keyword evidence="6" id="KW-1185">Reference proteome</keyword>
<dbReference type="EMBL" id="CP035807">
    <property type="protein sequence ID" value="QEN04247.1"/>
    <property type="molecule type" value="Genomic_DNA"/>
</dbReference>
<dbReference type="Proteomes" id="UP000323824">
    <property type="component" value="Chromosome"/>
</dbReference>
<feature type="domain" description="NodB homology" evidence="4">
    <location>
        <begin position="201"/>
        <end position="255"/>
    </location>
</feature>
<dbReference type="InterPro" id="IPR002509">
    <property type="entry name" value="NODB_dom"/>
</dbReference>
<accession>A0A5C1Q9U9</accession>
<gene>
    <name evidence="5" type="ORF">EW093_05885</name>
</gene>
<keyword evidence="2 3" id="KW-0732">Signal</keyword>
<dbReference type="SUPFAM" id="SSF88713">
    <property type="entry name" value="Glycoside hydrolase/deacetylase"/>
    <property type="match status" value="1"/>
</dbReference>
<organism evidence="5 6">
    <name type="scientific">Thiospirochaeta perfilievii</name>
    <dbReference type="NCBI Taxonomy" id="252967"/>
    <lineage>
        <taxon>Bacteria</taxon>
        <taxon>Pseudomonadati</taxon>
        <taxon>Spirochaetota</taxon>
        <taxon>Spirochaetia</taxon>
        <taxon>Spirochaetales</taxon>
        <taxon>Spirochaetaceae</taxon>
        <taxon>Thiospirochaeta</taxon>
    </lineage>
</organism>
<feature type="chain" id="PRO_5022734678" description="NodB homology domain-containing protein" evidence="3">
    <location>
        <begin position="19"/>
        <end position="353"/>
    </location>
</feature>
<dbReference type="PANTHER" id="PTHR34216">
    <property type="match status" value="1"/>
</dbReference>
<dbReference type="PANTHER" id="PTHR34216:SF3">
    <property type="entry name" value="POLY-BETA-1,6-N-ACETYL-D-GLUCOSAMINE N-DEACETYLASE"/>
    <property type="match status" value="1"/>
</dbReference>
<dbReference type="RefSeq" id="WP_149567495.1">
    <property type="nucleotide sequence ID" value="NZ_CP035807.1"/>
</dbReference>
<sequence>MNKFLYIFLMLISFSLFSTDYNLENSDVWSKKVIGDISVYTKKDSGKVPVLCFHKIGTKARYEITSDGFESFLSYLNSNNFYVISDKDFINRDFSKVPTGFKPIVLGSDDASEGNFIYKTTTEDIVNGEIDKTLGEPQIDSKSMVGLLNRYLPLEQGKRNFTFYVSFNGIPFRQTGGREATGEYYRGIPIIERKFNYLLDNFEIGIHTTTHPVTKDSSVADFKWEIDEFYRILESYVGDRVSLINTIAYPYGCADLKPEMEDMLSNYSYKNTKIIGGFDFNGYFSGSPLTTKLNYYDISRLGVDNQNLKAVYGFLESVPLFHSQRVIVVNSLDDLKGFKYNDSDRVIVGDYEG</sequence>
<dbReference type="GO" id="GO:0016810">
    <property type="term" value="F:hydrolase activity, acting on carbon-nitrogen (but not peptide) bonds"/>
    <property type="evidence" value="ECO:0007669"/>
    <property type="project" value="InterPro"/>
</dbReference>
<name>A0A5C1Q9U9_9SPIO</name>
<proteinExistence type="predicted"/>